<accession>A0A1B6LPH5</accession>
<feature type="compositionally biased region" description="Acidic residues" evidence="1">
    <location>
        <begin position="28"/>
        <end position="42"/>
    </location>
</feature>
<evidence type="ECO:0000313" key="2">
    <source>
        <dbReference type="EMBL" id="JAT25414.1"/>
    </source>
</evidence>
<feature type="region of interest" description="Disordered" evidence="1">
    <location>
        <begin position="22"/>
        <end position="46"/>
    </location>
</feature>
<gene>
    <name evidence="2" type="ORF">g.16087</name>
</gene>
<feature type="region of interest" description="Disordered" evidence="1">
    <location>
        <begin position="74"/>
        <end position="106"/>
    </location>
</feature>
<proteinExistence type="predicted"/>
<name>A0A1B6LPH5_9HEMI</name>
<protein>
    <submittedName>
        <fullName evidence="2">Uncharacterized protein</fullName>
    </submittedName>
</protein>
<organism evidence="2">
    <name type="scientific">Graphocephala atropunctata</name>
    <dbReference type="NCBI Taxonomy" id="36148"/>
    <lineage>
        <taxon>Eukaryota</taxon>
        <taxon>Metazoa</taxon>
        <taxon>Ecdysozoa</taxon>
        <taxon>Arthropoda</taxon>
        <taxon>Hexapoda</taxon>
        <taxon>Insecta</taxon>
        <taxon>Pterygota</taxon>
        <taxon>Neoptera</taxon>
        <taxon>Paraneoptera</taxon>
        <taxon>Hemiptera</taxon>
        <taxon>Auchenorrhyncha</taxon>
        <taxon>Membracoidea</taxon>
        <taxon>Cicadellidae</taxon>
        <taxon>Cicadellinae</taxon>
        <taxon>Cicadellini</taxon>
        <taxon>Graphocephala</taxon>
    </lineage>
</organism>
<feature type="compositionally biased region" description="Basic and acidic residues" evidence="1">
    <location>
        <begin position="87"/>
        <end position="106"/>
    </location>
</feature>
<evidence type="ECO:0000256" key="1">
    <source>
        <dbReference type="SAM" id="MobiDB-lite"/>
    </source>
</evidence>
<reference evidence="2" key="1">
    <citation type="submission" date="2015-11" db="EMBL/GenBank/DDBJ databases">
        <title>De novo transcriptome assembly of four potential Pierce s Disease insect vectors from Arizona vineyards.</title>
        <authorList>
            <person name="Tassone E.E."/>
        </authorList>
    </citation>
    <scope>NUCLEOTIDE SEQUENCE</scope>
</reference>
<dbReference type="AlphaFoldDB" id="A0A1B6LPH5"/>
<dbReference type="EMBL" id="GEBQ01014563">
    <property type="protein sequence ID" value="JAT25414.1"/>
    <property type="molecule type" value="Transcribed_RNA"/>
</dbReference>
<sequence>HRFSRRSFLWNLLERFRNKMTTVKQQLGDEEQPSPEEEDDKDESWLAHKLHFEDKTPVLAKDANTKDDEWFEISDPRNAINKRRREANKESHGNKSQKLDTLDRVK</sequence>
<feature type="non-terminal residue" evidence="2">
    <location>
        <position position="1"/>
    </location>
</feature>